<protein>
    <recommendedName>
        <fullName evidence="3">Site-specific recombinase XerD</fullName>
    </recommendedName>
</protein>
<evidence type="ECO:0008006" key="3">
    <source>
        <dbReference type="Google" id="ProtNLM"/>
    </source>
</evidence>
<gene>
    <name evidence="1" type="ORF">SAMN06296028_112112</name>
</gene>
<dbReference type="RefSeq" id="WP_085107369.1">
    <property type="nucleotide sequence ID" value="NZ_FXAC01000012.1"/>
</dbReference>
<evidence type="ECO:0000313" key="1">
    <source>
        <dbReference type="EMBL" id="SMF17419.1"/>
    </source>
</evidence>
<dbReference type="Proteomes" id="UP000192929">
    <property type="component" value="Unassembled WGS sequence"/>
</dbReference>
<dbReference type="InterPro" id="IPR011010">
    <property type="entry name" value="DNA_brk_join_enz"/>
</dbReference>
<keyword evidence="2" id="KW-1185">Reference proteome</keyword>
<dbReference type="GO" id="GO:0003677">
    <property type="term" value="F:DNA binding"/>
    <property type="evidence" value="ECO:0007669"/>
    <property type="project" value="InterPro"/>
</dbReference>
<name>A0A1X7DKX5_9MICC</name>
<sequence>MSEHPGRPIAELISTVEAGVPADRLREIVAAIVVRPHSGARQLGQLHVDPGLLTSADNAMPTLLQRIIAALLEAGATSVRLPRCTGCGLERMLPERLDGHRVCSKCKKRAGTRAITCHCCRRERQLASFVGDADYCGACWRDMYGQASAIFVAAAHGLIPSLDPAVLGGVFAQLPASPGRRLRLALDIADYGADWFAAPARGSALFGVLYDQLARQAPELPPACCGHCGQHRSLTNVYEGLRCCSRCYTALRSQPCDGCGRTGPIARRMPDEARLCQGCAKALPDGWGICSQCGTHQHIVYRGPAGPVCAPCRFAAQVDTCTRCGRTTPCRFPGTPGAVCERCRKPRQPCSRCAQERIVATRDESGAPICHSCHHILEDCSVCHRHRRVVGRTEGAPLCEYCYPRHPVSFRDCTLCGRHAKLRQTGLCDRCTADDQLATLFPPELLERHETARTMLTALQAGDPATVRAAFHRHRAVELLRTVLATPDLLDHEALDDLGPEYTTRAVRALLVEHGLLPARNLPLARFQAWIITTAQLIEDPGERQAFVQFATWKHLRDLRSRAEPLSGPLVTSRRHELRVVLDLLAWARDRGKTLASLDQADLDHWATTGAEKYLVAGFLTWAHTNGRSQPLEITRPPRTYLLVGGLSDDQRRRVLDGVLNHDTITAGTKLAAALVLVFGFRPAQITRIRLDDIRSTGEALQVTVGKEPLLLPEPLADLATQTAADRSARRMFTPAQDHHWLYPGAQPGTPLSAAALVRRLAAVGVLVSPARTGALTSLSQQLPPPVLADLTGMHLATAVRWRSTVAASNAHYAGLLLASEESPTAVLRTVLSSASSTEPP</sequence>
<reference evidence="2" key="1">
    <citation type="submission" date="2017-04" db="EMBL/GenBank/DDBJ databases">
        <authorList>
            <person name="Varghese N."/>
            <person name="Submissions S."/>
        </authorList>
    </citation>
    <scope>NUCLEOTIDE SEQUENCE [LARGE SCALE GENOMIC DNA]</scope>
    <source>
        <strain evidence="2">NIO-1021</strain>
    </source>
</reference>
<dbReference type="EMBL" id="FXAC01000012">
    <property type="protein sequence ID" value="SMF17419.1"/>
    <property type="molecule type" value="Genomic_DNA"/>
</dbReference>
<dbReference type="SUPFAM" id="SSF56349">
    <property type="entry name" value="DNA breaking-rejoining enzymes"/>
    <property type="match status" value="1"/>
</dbReference>
<accession>A0A1X7DKX5</accession>
<evidence type="ECO:0000313" key="2">
    <source>
        <dbReference type="Proteomes" id="UP000192929"/>
    </source>
</evidence>
<proteinExistence type="predicted"/>
<dbReference type="AlphaFoldDB" id="A0A1X7DKX5"/>
<organism evidence="1 2">
    <name type="scientific">Kocuria marina subsp. indica</name>
    <dbReference type="NCBI Taxonomy" id="1049583"/>
    <lineage>
        <taxon>Bacteria</taxon>
        <taxon>Bacillati</taxon>
        <taxon>Actinomycetota</taxon>
        <taxon>Actinomycetes</taxon>
        <taxon>Micrococcales</taxon>
        <taxon>Micrococcaceae</taxon>
        <taxon>Kocuria</taxon>
    </lineage>
</organism>